<dbReference type="Proteomes" id="UP000234748">
    <property type="component" value="Unassembled WGS sequence"/>
</dbReference>
<dbReference type="RefSeq" id="WP_101641066.1">
    <property type="nucleotide sequence ID" value="NZ_PGUY01000021.1"/>
</dbReference>
<dbReference type="EMBL" id="PGUY01000021">
    <property type="protein sequence ID" value="PLT30504.1"/>
    <property type="molecule type" value="Genomic_DNA"/>
</dbReference>
<protein>
    <submittedName>
        <fullName evidence="1">Uncharacterized protein</fullName>
    </submittedName>
</protein>
<proteinExistence type="predicted"/>
<evidence type="ECO:0000313" key="2">
    <source>
        <dbReference type="Proteomes" id="UP000234748"/>
    </source>
</evidence>
<keyword evidence="2" id="KW-1185">Reference proteome</keyword>
<reference evidence="1 2" key="1">
    <citation type="submission" date="2017-11" db="EMBL/GenBank/DDBJ databases">
        <title>Comparitive Functional Genomics of Dry Heat Resistant strains isolated from the Viking Spacecraft.</title>
        <authorList>
            <person name="Seuylemezian A."/>
            <person name="Cooper K."/>
            <person name="Vaishampayan P."/>
        </authorList>
    </citation>
    <scope>NUCLEOTIDE SEQUENCE [LARGE SCALE GENOMIC DNA]</scope>
    <source>
        <strain evidence="1 2">V1-29</strain>
    </source>
</reference>
<comment type="caution">
    <text evidence="1">The sequence shown here is derived from an EMBL/GenBank/DDBJ whole genome shotgun (WGS) entry which is preliminary data.</text>
</comment>
<dbReference type="AlphaFoldDB" id="A0A2N5M805"/>
<gene>
    <name evidence="1" type="ORF">CUU66_07545</name>
</gene>
<sequence>MNTQIELDKELALIFIKGAAKGIAGAILVQFQVKVLWFSKPYTCLMEALITKPQINRKNITVRVLNGHLHPSFTNGDLDDLLEYHKLSIWKGFKWEIYCLTEHITESMEYSDYRYILLPL</sequence>
<evidence type="ECO:0000313" key="1">
    <source>
        <dbReference type="EMBL" id="PLT30504.1"/>
    </source>
</evidence>
<organism evidence="1 2">
    <name type="scientific">Peribacillus deserti</name>
    <dbReference type="NCBI Taxonomy" id="673318"/>
    <lineage>
        <taxon>Bacteria</taxon>
        <taxon>Bacillati</taxon>
        <taxon>Bacillota</taxon>
        <taxon>Bacilli</taxon>
        <taxon>Bacillales</taxon>
        <taxon>Bacillaceae</taxon>
        <taxon>Peribacillus</taxon>
    </lineage>
</organism>
<accession>A0A2N5M805</accession>
<name>A0A2N5M805_9BACI</name>